<evidence type="ECO:0000313" key="1">
    <source>
        <dbReference type="EMBL" id="RXZ35622.1"/>
    </source>
</evidence>
<dbReference type="InterPro" id="IPR016071">
    <property type="entry name" value="Staphylococal_nuclease_OB-fold"/>
</dbReference>
<comment type="caution">
    <text evidence="1">The sequence shown here is derived from an EMBL/GenBank/DDBJ whole genome shotgun (WGS) entry which is preliminary data.</text>
</comment>
<dbReference type="InterPro" id="IPR035437">
    <property type="entry name" value="SNase_OB-fold_sf"/>
</dbReference>
<reference evidence="1 2" key="1">
    <citation type="submission" date="2019-01" db="EMBL/GenBank/DDBJ databases">
        <title>Sphingomonas mucosissima sp. nov. and Sphingomonas desiccabilis sp. nov., from biological soil crusts in the Colorado Plateau, USA.</title>
        <authorList>
            <person name="Zhu D."/>
        </authorList>
    </citation>
    <scope>NUCLEOTIDE SEQUENCE [LARGE SCALE GENOMIC DNA]</scope>
    <source>
        <strain evidence="1 2">CP1D</strain>
    </source>
</reference>
<sequence length="145" mass="15814">MVDLESAKSQRSGASEALEPVVLGQAATSKEARSFSICHTGGGENCVVDGDTAWINGEKIRIADIDAPETHPPRCPSEAELGERATQRLADLLNGGQFELKKGARDIDRHGRKLRVLVRDGRSLGDQLVSEGLARPWEGRRRPWC</sequence>
<dbReference type="EMBL" id="SDPT01000001">
    <property type="protein sequence ID" value="RXZ35622.1"/>
    <property type="molecule type" value="Genomic_DNA"/>
</dbReference>
<dbReference type="SUPFAM" id="SSF50199">
    <property type="entry name" value="Staphylococcal nuclease"/>
    <property type="match status" value="1"/>
</dbReference>
<keyword evidence="2" id="KW-1185">Reference proteome</keyword>
<dbReference type="Proteomes" id="UP000292347">
    <property type="component" value="Unassembled WGS sequence"/>
</dbReference>
<accession>A0A4Q2J2K6</accession>
<dbReference type="OrthoDB" id="7469880at2"/>
<dbReference type="Pfam" id="PF00565">
    <property type="entry name" value="SNase"/>
    <property type="match status" value="1"/>
</dbReference>
<dbReference type="PROSITE" id="PS50830">
    <property type="entry name" value="TNASE_3"/>
    <property type="match status" value="1"/>
</dbReference>
<dbReference type="Gene3D" id="2.40.50.90">
    <property type="match status" value="1"/>
</dbReference>
<organism evidence="1 2">
    <name type="scientific">Sphingomonas desiccabilis</name>
    <dbReference type="NCBI Taxonomy" id="429134"/>
    <lineage>
        <taxon>Bacteria</taxon>
        <taxon>Pseudomonadati</taxon>
        <taxon>Pseudomonadota</taxon>
        <taxon>Alphaproteobacteria</taxon>
        <taxon>Sphingomonadales</taxon>
        <taxon>Sphingomonadaceae</taxon>
        <taxon>Sphingomonas</taxon>
    </lineage>
</organism>
<protein>
    <submittedName>
        <fullName evidence="1">Thermonuclease family protein</fullName>
    </submittedName>
</protein>
<evidence type="ECO:0000313" key="2">
    <source>
        <dbReference type="Proteomes" id="UP000292347"/>
    </source>
</evidence>
<gene>
    <name evidence="1" type="ORF">EO081_01780</name>
</gene>
<dbReference type="RefSeq" id="WP_129340237.1">
    <property type="nucleotide sequence ID" value="NZ_JACIDD010000001.1"/>
</dbReference>
<proteinExistence type="predicted"/>
<name>A0A4Q2J2K6_9SPHN</name>
<dbReference type="AlphaFoldDB" id="A0A4Q2J2K6"/>